<gene>
    <name evidence="3" type="ORF">TEOVI_000871600</name>
</gene>
<dbReference type="Gene3D" id="1.10.287.110">
    <property type="entry name" value="DnaJ domain"/>
    <property type="match status" value="1"/>
</dbReference>
<feature type="compositionally biased region" description="Basic and acidic residues" evidence="1">
    <location>
        <begin position="90"/>
        <end position="107"/>
    </location>
</feature>
<dbReference type="AlphaFoldDB" id="A0A1G4I947"/>
<evidence type="ECO:0000256" key="1">
    <source>
        <dbReference type="SAM" id="MobiDB-lite"/>
    </source>
</evidence>
<dbReference type="CDD" id="cd06257">
    <property type="entry name" value="DnaJ"/>
    <property type="match status" value="1"/>
</dbReference>
<evidence type="ECO:0000313" key="4">
    <source>
        <dbReference type="Proteomes" id="UP000195570"/>
    </source>
</evidence>
<dbReference type="RefSeq" id="XP_067079635.1">
    <property type="nucleotide sequence ID" value="XM_067223534.1"/>
</dbReference>
<dbReference type="Proteomes" id="UP000195570">
    <property type="component" value="Unassembled WGS sequence"/>
</dbReference>
<feature type="compositionally biased region" description="Basic residues" evidence="1">
    <location>
        <begin position="418"/>
        <end position="437"/>
    </location>
</feature>
<dbReference type="PROSITE" id="PS50076">
    <property type="entry name" value="DNAJ_2"/>
    <property type="match status" value="1"/>
</dbReference>
<evidence type="ECO:0000313" key="3">
    <source>
        <dbReference type="EMBL" id="SCU68481.1"/>
    </source>
</evidence>
<keyword evidence="4" id="KW-1185">Reference proteome</keyword>
<sequence>MDVVVLAQSVLDCPDEAVLQLLSLAPELPVVTIETSVADARRNYIRLAGILHPDKLKNRFEKATEVFQKLVRAFEKVADPKYRKALQAQKAKEEKQKNKRKTVEGGVKKAKPKQLVEVAARGTTHTSTLQKQEAVKKIIPQRTKPIVEDDFVLRDDEGDMSSDKDEDTNGEDTADSDAGNEDFMFLASAVPPSVSTNRALIGTPRVGGIYNRTVVRCPQCRTSWEPDSKQHYTLFMGPAGKKVHCETCLCRFGCATALHACPNCQRGFDYDVTMYDTEVKCGSCKKAFGFPYYPVNQHLIDLVGLEEWRERAEREKAVERTQRAARRRAGESDAQDELHTLVGTCIVEEQCPICKKAVVSRHRQHVEACLKISPADRKASQSKPSRSGGPGKPTLKPSVSKSSISKKAPTTSGSAKKAPTKRVVKPVKKAGKKRPRRGSSDSNSEEEEEEEEEPSFEETSSDDDD</sequence>
<feature type="compositionally biased region" description="Acidic residues" evidence="1">
    <location>
        <begin position="156"/>
        <end position="178"/>
    </location>
</feature>
<dbReference type="InterPro" id="IPR001623">
    <property type="entry name" value="DnaJ_domain"/>
</dbReference>
<comment type="caution">
    <text evidence="3">The sequence shown here is derived from an EMBL/GenBank/DDBJ whole genome shotgun (WGS) entry which is preliminary data.</text>
</comment>
<proteinExistence type="predicted"/>
<feature type="region of interest" description="Disordered" evidence="1">
    <location>
        <begin position="375"/>
        <end position="465"/>
    </location>
</feature>
<feature type="region of interest" description="Disordered" evidence="1">
    <location>
        <begin position="88"/>
        <end position="108"/>
    </location>
</feature>
<dbReference type="EMBL" id="CZPT02000991">
    <property type="protein sequence ID" value="SCU68481.1"/>
    <property type="molecule type" value="Genomic_DNA"/>
</dbReference>
<reference evidence="3" key="1">
    <citation type="submission" date="2016-09" db="EMBL/GenBank/DDBJ databases">
        <authorList>
            <person name="Hebert L."/>
            <person name="Moumen B."/>
        </authorList>
    </citation>
    <scope>NUCLEOTIDE SEQUENCE [LARGE SCALE GENOMIC DNA]</scope>
    <source>
        <strain evidence="3">OVI</strain>
    </source>
</reference>
<dbReference type="GeneID" id="92382650"/>
<evidence type="ECO:0000259" key="2">
    <source>
        <dbReference type="PROSITE" id="PS50076"/>
    </source>
</evidence>
<dbReference type="VEuPathDB" id="TriTrypDB:TEOVI_000871600"/>
<dbReference type="SUPFAM" id="SSF46565">
    <property type="entry name" value="Chaperone J-domain"/>
    <property type="match status" value="1"/>
</dbReference>
<feature type="domain" description="J" evidence="2">
    <location>
        <begin position="17"/>
        <end position="90"/>
    </location>
</feature>
<accession>A0A1G4I947</accession>
<feature type="compositionally biased region" description="Acidic residues" evidence="1">
    <location>
        <begin position="443"/>
        <end position="465"/>
    </location>
</feature>
<name>A0A1G4I947_TRYEQ</name>
<protein>
    <submittedName>
        <fullName evidence="3">DnaJ domain containing protein, putative</fullName>
    </submittedName>
</protein>
<organism evidence="3 4">
    <name type="scientific">Trypanosoma equiperdum</name>
    <dbReference type="NCBI Taxonomy" id="5694"/>
    <lineage>
        <taxon>Eukaryota</taxon>
        <taxon>Discoba</taxon>
        <taxon>Euglenozoa</taxon>
        <taxon>Kinetoplastea</taxon>
        <taxon>Metakinetoplastina</taxon>
        <taxon>Trypanosomatida</taxon>
        <taxon>Trypanosomatidae</taxon>
        <taxon>Trypanosoma</taxon>
    </lineage>
</organism>
<feature type="compositionally biased region" description="Low complexity" evidence="1">
    <location>
        <begin position="396"/>
        <end position="407"/>
    </location>
</feature>
<feature type="region of interest" description="Disordered" evidence="1">
    <location>
        <begin position="149"/>
        <end position="178"/>
    </location>
</feature>
<dbReference type="InterPro" id="IPR036869">
    <property type="entry name" value="J_dom_sf"/>
</dbReference>